<dbReference type="PANTHER" id="PTHR33112">
    <property type="entry name" value="DOMAIN PROTEIN, PUTATIVE-RELATED"/>
    <property type="match status" value="1"/>
</dbReference>
<reference evidence="1 2" key="1">
    <citation type="journal article" date="2020" name="bioRxiv">
        <title>A chromosome-scale genome assembly for the Fusarium oxysporum strain Fo5176 to establish a model Arabidopsis-fungal pathosystem.</title>
        <authorList>
            <person name="Fokkens L."/>
            <person name="Guo L."/>
            <person name="Dora S."/>
            <person name="Wang B."/>
            <person name="Ye K."/>
            <person name="Sanchez-Rodriguez C."/>
            <person name="Croll D."/>
        </authorList>
    </citation>
    <scope>NUCLEOTIDE SEQUENCE [LARGE SCALE GENOMIC DNA]</scope>
    <source>
        <strain evidence="1 2">Fo5176</strain>
    </source>
</reference>
<sequence>MLCSKCKGCLQTEAYLNTAQASHSLAHHQTYQSLEQAIDAGCYICNRFWEALSAQEHVLLSSTVGEGVEPSGAYCSIESVQHYLIKLTLCGEGSAKITERFVLSDYRFWKSEVSDALVNKRGWVLQERFLAPRILHFSKRQLIWECCEKDAAEVYPDGLPLALSTSSDARFKQMDSSDYAGRVDRYRYREADGNSAPHLLWLRIVELYTASALTVPSDKLIACSGIAKRVAEIVQDDYVAGMWRRYLEGELLWMVQGNHQPGRWTRPREYRAPSWSWASIDGPITPGEPRIQDSLITVEDYHLDYWTSDKTAAIRGGWLRLRGVLKKTTLARKSSTPGGGYYWDMMLDNERVNVLEDASPGNTEPRVMLDILQEDFKEENTKGLLFSMCARSKTGDGRELQWSNAEVVDLAVDSSRDGLRLWQAMTNVSPPW</sequence>
<gene>
    <name evidence="1" type="ORF">HZS61_007615</name>
</gene>
<name>A0A8H6LAP8_FUSOX</name>
<dbReference type="PANTHER" id="PTHR33112:SF11">
    <property type="entry name" value="HETEROKARYON INCOMPATIBILITY DOMAIN-CONTAINING PROTEIN"/>
    <property type="match status" value="1"/>
</dbReference>
<protein>
    <recommendedName>
        <fullName evidence="3">Heterokaryon incompatibility domain-containing protein</fullName>
    </recommendedName>
</protein>
<proteinExistence type="predicted"/>
<accession>A0A8H6LAP8</accession>
<dbReference type="AlphaFoldDB" id="A0A8H6LAP8"/>
<dbReference type="Proteomes" id="UP000593570">
    <property type="component" value="Unassembled WGS sequence"/>
</dbReference>
<evidence type="ECO:0000313" key="2">
    <source>
        <dbReference type="Proteomes" id="UP000593570"/>
    </source>
</evidence>
<evidence type="ECO:0000313" key="1">
    <source>
        <dbReference type="EMBL" id="KAF6512809.1"/>
    </source>
</evidence>
<comment type="caution">
    <text evidence="1">The sequence shown here is derived from an EMBL/GenBank/DDBJ whole genome shotgun (WGS) entry which is preliminary data.</text>
</comment>
<dbReference type="EMBL" id="JACDXP010000019">
    <property type="protein sequence ID" value="KAF6512809.1"/>
    <property type="molecule type" value="Genomic_DNA"/>
</dbReference>
<organism evidence="1 2">
    <name type="scientific">Fusarium oxysporum f. sp. conglutinans</name>
    <dbReference type="NCBI Taxonomy" id="100902"/>
    <lineage>
        <taxon>Eukaryota</taxon>
        <taxon>Fungi</taxon>
        <taxon>Dikarya</taxon>
        <taxon>Ascomycota</taxon>
        <taxon>Pezizomycotina</taxon>
        <taxon>Sordariomycetes</taxon>
        <taxon>Hypocreomycetidae</taxon>
        <taxon>Hypocreales</taxon>
        <taxon>Nectriaceae</taxon>
        <taxon>Fusarium</taxon>
        <taxon>Fusarium oxysporum species complex</taxon>
    </lineage>
</organism>
<evidence type="ECO:0008006" key="3">
    <source>
        <dbReference type="Google" id="ProtNLM"/>
    </source>
</evidence>